<dbReference type="CDD" id="cd00112">
    <property type="entry name" value="LDLa"/>
    <property type="match status" value="2"/>
</dbReference>
<feature type="domain" description="Ig-like" evidence="17">
    <location>
        <begin position="1140"/>
        <end position="1229"/>
    </location>
</feature>
<evidence type="ECO:0000256" key="2">
    <source>
        <dbReference type="ARBA" id="ARBA00004479"/>
    </source>
</evidence>
<dbReference type="Pfam" id="PF00057">
    <property type="entry name" value="Ldl_recept_a"/>
    <property type="match status" value="3"/>
</dbReference>
<feature type="domain" description="Ig-like" evidence="17">
    <location>
        <begin position="121"/>
        <end position="205"/>
    </location>
</feature>
<dbReference type="InterPro" id="IPR000034">
    <property type="entry name" value="Laminin_IV"/>
</dbReference>
<dbReference type="PROSITE" id="PS50068">
    <property type="entry name" value="LDLRA_2"/>
    <property type="match status" value="3"/>
</dbReference>
<dbReference type="FunFam" id="2.60.40.10:FF:000637">
    <property type="entry name" value="Basement membrane proteoglycan"/>
    <property type="match status" value="3"/>
</dbReference>
<dbReference type="SMART" id="SM00408">
    <property type="entry name" value="IGc2"/>
    <property type="match status" value="15"/>
</dbReference>
<evidence type="ECO:0000259" key="18">
    <source>
        <dbReference type="PROSITE" id="PS51115"/>
    </source>
</evidence>
<feature type="compositionally biased region" description="Polar residues" evidence="15">
    <location>
        <begin position="230"/>
        <end position="243"/>
    </location>
</feature>
<accession>A0AAN4ZD03</accession>
<dbReference type="Gene3D" id="2.10.25.10">
    <property type="entry name" value="Laminin"/>
    <property type="match status" value="4"/>
</dbReference>
<keyword evidence="3" id="KW-0964">Secreted</keyword>
<dbReference type="PROSITE" id="PS01248">
    <property type="entry name" value="EGF_LAM_1"/>
    <property type="match status" value="3"/>
</dbReference>
<dbReference type="InterPro" id="IPR002172">
    <property type="entry name" value="LDrepeatLR_classA_rpt"/>
</dbReference>
<evidence type="ECO:0000313" key="19">
    <source>
        <dbReference type="EMBL" id="GMR36851.1"/>
    </source>
</evidence>
<evidence type="ECO:0000256" key="13">
    <source>
        <dbReference type="PROSITE-ProRule" id="PRU00124"/>
    </source>
</evidence>
<dbReference type="Gene3D" id="2.170.300.10">
    <property type="entry name" value="Tie2 ligand-binding domain superfamily"/>
    <property type="match status" value="1"/>
</dbReference>
<evidence type="ECO:0000256" key="5">
    <source>
        <dbReference type="ARBA" id="ARBA00022729"/>
    </source>
</evidence>
<dbReference type="SUPFAM" id="SSF57424">
    <property type="entry name" value="LDL receptor-like module"/>
    <property type="match status" value="3"/>
</dbReference>
<evidence type="ECO:0000256" key="1">
    <source>
        <dbReference type="ARBA" id="ARBA00004302"/>
    </source>
</evidence>
<dbReference type="PANTHER" id="PTHR11640:SF136">
    <property type="entry name" value="NEPHRIN"/>
    <property type="match status" value="1"/>
</dbReference>
<comment type="caution">
    <text evidence="19">The sequence shown here is derived from an EMBL/GenBank/DDBJ whole genome shotgun (WGS) entry which is preliminary data.</text>
</comment>
<dbReference type="GO" id="GO:0098609">
    <property type="term" value="P:cell-cell adhesion"/>
    <property type="evidence" value="ECO:0007669"/>
    <property type="project" value="TreeGrafter"/>
</dbReference>
<dbReference type="Pfam" id="PF13927">
    <property type="entry name" value="Ig_3"/>
    <property type="match status" value="5"/>
</dbReference>
<feature type="region of interest" description="Disordered" evidence="15">
    <location>
        <begin position="1332"/>
        <end position="1359"/>
    </location>
</feature>
<keyword evidence="5" id="KW-0732">Signal</keyword>
<feature type="domain" description="Ig-like" evidence="17">
    <location>
        <begin position="2095"/>
        <end position="2186"/>
    </location>
</feature>
<sequence>MADEKACSNNECVKSDYVCDGEPDCRDRSDEQNCPSQRACEPNEFKCRNNRCVQKMWLCDGDDDCGDGTDELDCGNKARNGHCAGTEFACHDGSQCVPTSFHCDGTNDCRDGSDEVGCVQPTVVQPPQTNMEVPQGGQFQLTCKAVAVPAAYINWRLNWGPVCDPPRCVQSSEGGTGTLTVNNAQPVDQGAYTCEAINVRGRVLATPDCIVRIVNQPFPLPPTAPPQTPSFVTTTPAPAQIGQSRPDPRREYTDDRNEDERRRQEDDRRGDERVDQGRINTNPSPHRTLSPVDTRIDTRTIDPRVDPRTTDPRWESRTADDGFPTDRRVDSRVHPQFPTDPRRPSPSPPSRSHPSIDSRDRSEDFPSHPSHPSIHPSQFDRSHPNSISSPQVFECQLSLDHERIVNCDPRGSASPTPNQRGTCDCKPLVTGPSCNECRSGSYHLSPKAPQGCLKCFCFGVTDQCRSSSWFRTTESLLFDNNSEGITLSDIEERNVQDGPFTYEKTGFLTSNTQEGGRFWRMPQRFLGNKVTSYGGKMELTVESTGGYGESREPLVVLKGNQMILVHRPREPIRPDHSNKIVIETYEQNYEQVNGQPATREELLTVLADLDAFLIRASHAEQQTSTSLGDVSWQIAVPRDTSNEQALEVEQCSCPPGYVGTSCEDCAPGYERSGHGPYLGTCVPIRREVTCSSAGAISPRGNGGRCECKSYTTGPRCDQCTPNSFYLAPTNPHGCIPCFCSGITQQCQSTNMGRVNVELDYRMGEREQLELSTSDSHQPLSPQSRPFVSGRDISFDAFHEVQGQTLYWKLPAKFLGNKVTSYGGLLKYIFKYTGAGNDDRNADVIIRGNDITLHLNADRRPQPDVENTVEVKLFEDKFTRVDGNPATREHLIMALADLDAFLIKASYNDDCASSSLLYVSLEYAAHPGGAQAHEVEQCACPPGYVGTSCEDCAPGYSRTGGGLYLGLCAKCECNGHATSCNKEYGYCENCQHNTEGDNCERCKPGFVGDARRGTPHDCQPAQTRPPCQCHNHSPRGCDSFGRCLLCEHNTEGTHCERCKAGYYGDATKSTPFDCTPCPCPGSSDCFLDSQGQVSCRNCPAGLSGRLCNECAPGYTRNTQAGRQCVPIGRVGDDRIQFVERPEAIRVQVVGPSHQTVENGTHFILRCYFDSPPPRDSRLEWVRVGYLSLPRGAIQSKGVLEIPSVSFEDRGVYRCQGVSSISYATVDVLLNVIHTLHPHGSPPQPMVDPPHTTVTEGEAASFRCWVPNIPDCQITWHKDQVGGPLPHGVYQTGNALKIPKAKMSDAGNYICTAQNQFGMGRSPDARLDVTRRSKCRPPKTESCPFNQPVAPRVDPPEQTVTEGEPARFRCWVPGVTDVELNWARLGGHPLPHGARQHEGILHIDESRRGTHDGQYECTARVRNDPQRPMRAPPVLLRIEDRPREPLRPQVDPPEQTVKEGDPATFRCWVPGHDNVQIRWSLPNNGPLPSGVHEQGGVLSIPRVASHHQSMYLCTAFDPQTRQPFPAPPATLRVASSPPPQVDPADQTVNDGDPAQIRCWVPGQPDAVLKWTRRGNGALPHGSSENGGVLSIPSMRHSDQGDFTCTATDPNGQNPRIAPNARINVRQPAQKIEPLVDPKEQTIPEGKPFKIRCWVPGHPSLEVSWRKVDGELNDEADEHKGTITVAKALLSDGGNYICSAEDPSTGEPVDSLPALVNVKPEEPVEGPFISPEEQTVPEKDSASIKCWVPGEDEADLTFFRVDGAPLPFGSSIDGGVLSIPSAEKVDEGDYRCVYTRRDEDGEEIEKRNSTLSKLTVTSVRRAPSRVPIASPPLHRVPEGEPVSFHCLSDRFPIVWTMADGGPLPIDSYFEGRRLVIQGASFSTEGDYLCYTVDDEGWPVKSNVVSLEIIYNEPITVRVEPRVWNGKPGDKHQFKCIVTGNPVPTIQWSAPGGGPLPHDVTELDDGILDFSNGRAELNGDYTCTATNSVGSESDHGSVNIGNSLTVKTTPSGPRIIITVGEPLEVKCEAFGDPDPEVEWIHDPGPERGDLPDDYKPITISEQFIKHPSIGLFNAGVYTCKGSNSHATATKNIYIEVVEPSKVATISILGGSSQWFEEGEAGELTCTATGSHLIDRIEWVKVDDQLPTDVEEHNEPGLLHFSNFKKNYAGDYECRGFRNNELIASSRVSVNTGSSPTGKGEAKVAIEGPAVRVVNQGDTVELTCSVEGDHSGESFEWSLLHGGSLLRRLSSSPKLRIESIDPEKDYGVYRCHVEDESGIVVGSAFTAVSVGFSQDHSVTLKFDDKSDADLLCPVYSVPGSKVVWEKDGGEVPASATPNGGKLHISPFDESVSGLYSCRVTIGEEDVTGYVQAQIFVPDTIIQVVLEASSESLNVGDRVWFDCKVTGDPDAQVEWVREEEDALPPSAQVTASRLVFPEVAETDGGVYKCIARTKAGPLEARSVLNVGGKRKRKRNQRRRARHNRRAVPKPAPTTHSLFGSLFSSS</sequence>
<dbReference type="InterPro" id="IPR023415">
    <property type="entry name" value="LDLR_class-A_CS"/>
</dbReference>
<feature type="domain" description="Ig-like" evidence="17">
    <location>
        <begin position="2006"/>
        <end position="2091"/>
    </location>
</feature>
<feature type="domain" description="Ig-like" evidence="17">
    <location>
        <begin position="2372"/>
        <end position="2459"/>
    </location>
</feature>
<evidence type="ECO:0000313" key="20">
    <source>
        <dbReference type="Proteomes" id="UP001328107"/>
    </source>
</evidence>
<dbReference type="Gene3D" id="2.60.40.10">
    <property type="entry name" value="Immunoglobulins"/>
    <property type="match status" value="15"/>
</dbReference>
<feature type="domain" description="Ig-like" evidence="17">
    <location>
        <begin position="1625"/>
        <end position="1714"/>
    </location>
</feature>
<keyword evidence="6" id="KW-0677">Repeat</keyword>
<feature type="domain" description="Laminin EGF-like" evidence="16">
    <location>
        <begin position="970"/>
        <end position="1019"/>
    </location>
</feature>
<feature type="compositionally biased region" description="Polar residues" evidence="15">
    <location>
        <begin position="278"/>
        <end position="287"/>
    </location>
</feature>
<evidence type="ECO:0000256" key="14">
    <source>
        <dbReference type="PROSITE-ProRule" id="PRU00460"/>
    </source>
</evidence>
<dbReference type="Pfam" id="PF00052">
    <property type="entry name" value="Laminin_B"/>
    <property type="match status" value="2"/>
</dbReference>
<dbReference type="FunFam" id="2.10.25.10:FF:000106">
    <property type="entry name" value="Heparan sulfate proteoglycan 2"/>
    <property type="match status" value="1"/>
</dbReference>
<dbReference type="PROSITE" id="PS50027">
    <property type="entry name" value="EGF_LAM_2"/>
    <property type="match status" value="4"/>
</dbReference>
<dbReference type="Proteomes" id="UP001328107">
    <property type="component" value="Unassembled WGS sequence"/>
</dbReference>
<feature type="domain" description="Ig-like" evidence="17">
    <location>
        <begin position="1440"/>
        <end position="1530"/>
    </location>
</feature>
<dbReference type="FunFam" id="2.10.25.10:FF:000552">
    <property type="entry name" value="Basement membrane proteoglycan"/>
    <property type="match status" value="1"/>
</dbReference>
<feature type="domain" description="Ig-like" evidence="17">
    <location>
        <begin position="1535"/>
        <end position="1621"/>
    </location>
</feature>
<dbReference type="Pfam" id="PF07679">
    <property type="entry name" value="I-set"/>
    <property type="match status" value="2"/>
</dbReference>
<dbReference type="SMART" id="SM00180">
    <property type="entry name" value="EGF_Lam"/>
    <property type="match status" value="5"/>
</dbReference>
<dbReference type="InterPro" id="IPR007110">
    <property type="entry name" value="Ig-like_dom"/>
</dbReference>
<keyword evidence="7" id="KW-0084">Basement membrane</keyword>
<dbReference type="InterPro" id="IPR000742">
    <property type="entry name" value="EGF"/>
</dbReference>
<feature type="compositionally biased region" description="Low complexity" evidence="15">
    <location>
        <begin position="367"/>
        <end position="377"/>
    </location>
</feature>
<dbReference type="CDD" id="cd00096">
    <property type="entry name" value="Ig"/>
    <property type="match status" value="1"/>
</dbReference>
<dbReference type="SUPFAM" id="SSF57196">
    <property type="entry name" value="EGF/Laminin"/>
    <property type="match status" value="2"/>
</dbReference>
<feature type="domain" description="Ig-like" evidence="17">
    <location>
        <begin position="1241"/>
        <end position="1328"/>
    </location>
</feature>
<keyword evidence="8" id="KW-0472">Membrane</keyword>
<dbReference type="GO" id="GO:0030154">
    <property type="term" value="P:cell differentiation"/>
    <property type="evidence" value="ECO:0007669"/>
    <property type="project" value="UniProtKB-ARBA"/>
</dbReference>
<feature type="domain" description="Laminin IV type A" evidence="18">
    <location>
        <begin position="763"/>
        <end position="936"/>
    </location>
</feature>
<feature type="disulfide bond" evidence="14">
    <location>
        <begin position="989"/>
        <end position="998"/>
    </location>
</feature>
<feature type="disulfide bond" evidence="13">
    <location>
        <begin position="40"/>
        <end position="52"/>
    </location>
</feature>
<dbReference type="GO" id="GO:0005604">
    <property type="term" value="C:basement membrane"/>
    <property type="evidence" value="ECO:0007669"/>
    <property type="project" value="UniProtKB-SubCell"/>
</dbReference>
<proteinExistence type="predicted"/>
<dbReference type="SMART" id="SM00409">
    <property type="entry name" value="IG"/>
    <property type="match status" value="15"/>
</dbReference>
<evidence type="ECO:0000256" key="8">
    <source>
        <dbReference type="ARBA" id="ARBA00023136"/>
    </source>
</evidence>
<feature type="domain" description="Ig-like" evidence="17">
    <location>
        <begin position="2305"/>
        <end position="2362"/>
    </location>
</feature>
<dbReference type="InterPro" id="IPR002049">
    <property type="entry name" value="LE_dom"/>
</dbReference>
<feature type="compositionally biased region" description="Polar residues" evidence="15">
    <location>
        <begin position="2487"/>
        <end position="2499"/>
    </location>
</feature>
<feature type="disulfide bond" evidence="13">
    <location>
        <begin position="47"/>
        <end position="65"/>
    </location>
</feature>
<reference evidence="20" key="1">
    <citation type="submission" date="2022-10" db="EMBL/GenBank/DDBJ databases">
        <title>Genome assembly of Pristionchus species.</title>
        <authorList>
            <person name="Yoshida K."/>
            <person name="Sommer R.J."/>
        </authorList>
    </citation>
    <scope>NUCLEOTIDE SEQUENCE [LARGE SCALE GENOMIC DNA]</scope>
    <source>
        <strain evidence="20">RS5460</strain>
    </source>
</reference>
<dbReference type="GO" id="GO:0050839">
    <property type="term" value="F:cell adhesion molecule binding"/>
    <property type="evidence" value="ECO:0007669"/>
    <property type="project" value="TreeGrafter"/>
</dbReference>
<organism evidence="19 20">
    <name type="scientific">Pristionchus mayeri</name>
    <dbReference type="NCBI Taxonomy" id="1317129"/>
    <lineage>
        <taxon>Eukaryota</taxon>
        <taxon>Metazoa</taxon>
        <taxon>Ecdysozoa</taxon>
        <taxon>Nematoda</taxon>
        <taxon>Chromadorea</taxon>
        <taxon>Rhabditida</taxon>
        <taxon>Rhabditina</taxon>
        <taxon>Diplogasteromorpha</taxon>
        <taxon>Diplogasteroidea</taxon>
        <taxon>Neodiplogasteridae</taxon>
        <taxon>Pristionchus</taxon>
    </lineage>
</organism>
<feature type="domain" description="Laminin IV type A" evidence="18">
    <location>
        <begin position="480"/>
        <end position="650"/>
    </location>
</feature>
<dbReference type="InterPro" id="IPR013098">
    <property type="entry name" value="Ig_I-set"/>
</dbReference>
<dbReference type="PROSITE" id="PS50835">
    <property type="entry name" value="IG_LIKE"/>
    <property type="match status" value="14"/>
</dbReference>
<feature type="domain" description="Laminin EGF-like" evidence="16">
    <location>
        <begin position="651"/>
        <end position="736"/>
    </location>
</feature>
<keyword evidence="11 14" id="KW-0424">Laminin EGF-like domain</keyword>
<dbReference type="SUPFAM" id="SSF48726">
    <property type="entry name" value="Immunoglobulin"/>
    <property type="match status" value="14"/>
</dbReference>
<feature type="domain" description="Laminin EGF-like" evidence="16">
    <location>
        <begin position="406"/>
        <end position="454"/>
    </location>
</feature>
<evidence type="ECO:0000256" key="12">
    <source>
        <dbReference type="ARBA" id="ARBA00023319"/>
    </source>
</evidence>
<feature type="region of interest" description="Disordered" evidence="15">
    <location>
        <begin position="220"/>
        <end position="387"/>
    </location>
</feature>
<dbReference type="InterPro" id="IPR036179">
    <property type="entry name" value="Ig-like_dom_sf"/>
</dbReference>
<dbReference type="InterPro" id="IPR036055">
    <property type="entry name" value="LDL_receptor-like_sf"/>
</dbReference>
<feature type="compositionally biased region" description="Basic and acidic residues" evidence="15">
    <location>
        <begin position="246"/>
        <end position="276"/>
    </location>
</feature>
<dbReference type="InterPro" id="IPR003598">
    <property type="entry name" value="Ig_sub2"/>
</dbReference>
<dbReference type="InterPro" id="IPR003599">
    <property type="entry name" value="Ig_sub"/>
</dbReference>
<gene>
    <name evidence="19" type="ORF">PMAYCL1PPCAC_07046</name>
</gene>
<dbReference type="InterPro" id="IPR013783">
    <property type="entry name" value="Ig-like_fold"/>
</dbReference>
<feature type="disulfide bond" evidence="13">
    <location>
        <begin position="103"/>
        <end position="118"/>
    </location>
</feature>
<dbReference type="PROSITE" id="PS01209">
    <property type="entry name" value="LDLRA_1"/>
    <property type="match status" value="1"/>
</dbReference>
<feature type="disulfide bond" evidence="14">
    <location>
        <begin position="1045"/>
        <end position="1054"/>
    </location>
</feature>
<evidence type="ECO:0000256" key="9">
    <source>
        <dbReference type="ARBA" id="ARBA00023157"/>
    </source>
</evidence>
<keyword evidence="9 14" id="KW-1015">Disulfide bond</keyword>
<dbReference type="SMART" id="SM00192">
    <property type="entry name" value="LDLa"/>
    <property type="match status" value="3"/>
</dbReference>
<dbReference type="Pfam" id="PF00053">
    <property type="entry name" value="EGF_laminin"/>
    <property type="match status" value="3"/>
</dbReference>
<dbReference type="EMBL" id="BTRK01000002">
    <property type="protein sequence ID" value="GMR36851.1"/>
    <property type="molecule type" value="Genomic_DNA"/>
</dbReference>
<dbReference type="PRINTS" id="PR00261">
    <property type="entry name" value="LDLRECEPTOR"/>
</dbReference>
<evidence type="ECO:0000256" key="6">
    <source>
        <dbReference type="ARBA" id="ARBA00022737"/>
    </source>
</evidence>
<dbReference type="FunFam" id="2.60.40.10:FF:001694">
    <property type="entry name" value="Basement membrane proteoglycan"/>
    <property type="match status" value="1"/>
</dbReference>
<feature type="domain" description="Ig-like" evidence="17">
    <location>
        <begin position="1349"/>
        <end position="1417"/>
    </location>
</feature>
<feature type="compositionally biased region" description="Basic residues" evidence="15">
    <location>
        <begin position="2462"/>
        <end position="2481"/>
    </location>
</feature>
<evidence type="ECO:0008006" key="21">
    <source>
        <dbReference type="Google" id="ProtNLM"/>
    </source>
</evidence>
<feature type="non-terminal residue" evidence="19">
    <location>
        <position position="2499"/>
    </location>
</feature>
<keyword evidence="12" id="KW-0393">Immunoglobulin domain</keyword>
<feature type="domain" description="Ig-like" evidence="17">
    <location>
        <begin position="2191"/>
        <end position="2284"/>
    </location>
</feature>
<feature type="region of interest" description="Disordered" evidence="15">
    <location>
        <begin position="2462"/>
        <end position="2499"/>
    </location>
</feature>
<evidence type="ECO:0000256" key="11">
    <source>
        <dbReference type="ARBA" id="ARBA00023292"/>
    </source>
</evidence>
<feature type="compositionally biased region" description="Basic and acidic residues" evidence="15">
    <location>
        <begin position="354"/>
        <end position="366"/>
    </location>
</feature>
<evidence type="ECO:0000256" key="3">
    <source>
        <dbReference type="ARBA" id="ARBA00022525"/>
    </source>
</evidence>
<feature type="disulfide bond" evidence="13">
    <location>
        <begin position="59"/>
        <end position="74"/>
    </location>
</feature>
<evidence type="ECO:0000256" key="10">
    <source>
        <dbReference type="ARBA" id="ARBA00023180"/>
    </source>
</evidence>
<feature type="compositionally biased region" description="Basic and acidic residues" evidence="15">
    <location>
        <begin position="294"/>
        <end position="333"/>
    </location>
</feature>
<dbReference type="Gene3D" id="4.10.400.10">
    <property type="entry name" value="Low-density Lipoprotein Receptor"/>
    <property type="match status" value="3"/>
</dbReference>
<dbReference type="CDD" id="cd00055">
    <property type="entry name" value="EGF_Lam"/>
    <property type="match status" value="6"/>
</dbReference>
<name>A0AAN4ZD03_9BILA</name>
<keyword evidence="20" id="KW-1185">Reference proteome</keyword>
<feature type="domain" description="Ig-like" evidence="17">
    <location>
        <begin position="1724"/>
        <end position="1809"/>
    </location>
</feature>
<comment type="caution">
    <text evidence="14">Lacks conserved residue(s) required for the propagation of feature annotation.</text>
</comment>
<keyword evidence="10" id="KW-0325">Glycoprotein</keyword>
<dbReference type="PROSITE" id="PS00022">
    <property type="entry name" value="EGF_1"/>
    <property type="match status" value="1"/>
</dbReference>
<feature type="disulfide bond" evidence="14">
    <location>
        <begin position="425"/>
        <end position="434"/>
    </location>
</feature>
<evidence type="ECO:0000256" key="7">
    <source>
        <dbReference type="ARBA" id="ARBA00022869"/>
    </source>
</evidence>
<protein>
    <recommendedName>
        <fullName evidence="21">Basement membrane proteoglycan</fullName>
    </recommendedName>
</protein>
<dbReference type="FunFam" id="2.10.25.10:FF:000454">
    <property type="entry name" value="Laminin subunit alpha 1"/>
    <property type="match status" value="1"/>
</dbReference>
<feature type="disulfide bond" evidence="14">
    <location>
        <begin position="707"/>
        <end position="716"/>
    </location>
</feature>
<dbReference type="Pfam" id="PF24973">
    <property type="entry name" value="EGF_LMN_ATRN"/>
    <property type="match status" value="2"/>
</dbReference>
<dbReference type="InterPro" id="IPR051275">
    <property type="entry name" value="Cell_adhesion_signaling"/>
</dbReference>
<evidence type="ECO:0000256" key="15">
    <source>
        <dbReference type="SAM" id="MobiDB-lite"/>
    </source>
</evidence>
<dbReference type="PROSITE" id="PS51115">
    <property type="entry name" value="LAMININ_IVA"/>
    <property type="match status" value="2"/>
</dbReference>
<evidence type="ECO:0000256" key="4">
    <source>
        <dbReference type="ARBA" id="ARBA00022530"/>
    </source>
</evidence>
<dbReference type="InterPro" id="IPR056863">
    <property type="entry name" value="LMN_ATRN_NET-like_EGF"/>
</dbReference>
<dbReference type="GO" id="GO:0005911">
    <property type="term" value="C:cell-cell junction"/>
    <property type="evidence" value="ECO:0007669"/>
    <property type="project" value="TreeGrafter"/>
</dbReference>
<feature type="disulfide bond" evidence="13">
    <location>
        <begin position="7"/>
        <end position="25"/>
    </location>
</feature>
<evidence type="ECO:0000259" key="16">
    <source>
        <dbReference type="PROSITE" id="PS50027"/>
    </source>
</evidence>
<evidence type="ECO:0000259" key="17">
    <source>
        <dbReference type="PROSITE" id="PS50835"/>
    </source>
</evidence>
<dbReference type="PANTHER" id="PTHR11640">
    <property type="entry name" value="NEPHRIN"/>
    <property type="match status" value="1"/>
</dbReference>
<feature type="domain" description="Laminin EGF-like" evidence="16">
    <location>
        <begin position="1026"/>
        <end position="1075"/>
    </location>
</feature>
<comment type="subcellular location">
    <subcellularLocation>
        <location evidence="2">Membrane</location>
        <topology evidence="2">Single-pass type I membrane protein</topology>
    </subcellularLocation>
    <subcellularLocation>
        <location evidence="1">Secreted</location>
        <location evidence="1">Extracellular space</location>
        <location evidence="1">Extracellular matrix</location>
        <location evidence="1">Basement membrane</location>
    </subcellularLocation>
</comment>
<feature type="domain" description="Ig-like" evidence="17">
    <location>
        <begin position="1910"/>
        <end position="1995"/>
    </location>
</feature>
<dbReference type="SMART" id="SM00281">
    <property type="entry name" value="LamB"/>
    <property type="match status" value="2"/>
</dbReference>
<feature type="disulfide bond" evidence="13">
    <location>
        <begin position="19"/>
        <end position="34"/>
    </location>
</feature>
<dbReference type="GO" id="GO:0005886">
    <property type="term" value="C:plasma membrane"/>
    <property type="evidence" value="ECO:0007669"/>
    <property type="project" value="TreeGrafter"/>
</dbReference>
<dbReference type="Pfam" id="PF13895">
    <property type="entry name" value="Ig_2"/>
    <property type="match status" value="1"/>
</dbReference>
<keyword evidence="4" id="KW-0272">Extracellular matrix</keyword>